<organism evidence="2 3">
    <name type="scientific">Lupinus luteus</name>
    <name type="common">European yellow lupine</name>
    <dbReference type="NCBI Taxonomy" id="3873"/>
    <lineage>
        <taxon>Eukaryota</taxon>
        <taxon>Viridiplantae</taxon>
        <taxon>Streptophyta</taxon>
        <taxon>Embryophyta</taxon>
        <taxon>Tracheophyta</taxon>
        <taxon>Spermatophyta</taxon>
        <taxon>Magnoliopsida</taxon>
        <taxon>eudicotyledons</taxon>
        <taxon>Gunneridae</taxon>
        <taxon>Pentapetalae</taxon>
        <taxon>rosids</taxon>
        <taxon>fabids</taxon>
        <taxon>Fabales</taxon>
        <taxon>Fabaceae</taxon>
        <taxon>Papilionoideae</taxon>
        <taxon>50 kb inversion clade</taxon>
        <taxon>genistoids sensu lato</taxon>
        <taxon>core genistoids</taxon>
        <taxon>Genisteae</taxon>
        <taxon>Lupinus</taxon>
    </lineage>
</organism>
<dbReference type="Pfam" id="PF13966">
    <property type="entry name" value="zf-RVT"/>
    <property type="match status" value="1"/>
</dbReference>
<comment type="caution">
    <text evidence="2">The sequence shown here is derived from an EMBL/GenBank/DDBJ whole genome shotgun (WGS) entry which is preliminary data.</text>
</comment>
<evidence type="ECO:0000313" key="3">
    <source>
        <dbReference type="Proteomes" id="UP001497480"/>
    </source>
</evidence>
<evidence type="ECO:0000313" key="2">
    <source>
        <dbReference type="EMBL" id="CAL0334765.1"/>
    </source>
</evidence>
<sequence length="321" mass="36914">MFKAKPKKLHLQPIADRISQKLASWKGACLSIMGRVELVRSVIHSRLAYSFHFYAWPVTLLKELDRKLRNFIWAGDTIVKKICTVAWQKICAPINMGGLGLKSIKFMNKATLLKLSWLMLSSDQEWASFYRLRFGNNYNLSTRYFKSSIWHIIKQNWSLLHFNSIILVGDGKSTNFWKDNWLGVPLIDYLQIPKHLHCLLHAKVADFLQGPNWLIPSNLMAAVPDLAGKLSKVITTNNKDKFIWMGSSDEQLSSKDAYLHLSPVVQQSNLFKKLWSKAIPPSKSFITWRWMHQKLPTDDNLMQRGCQGVSMCSLCCNNVES</sequence>
<protein>
    <recommendedName>
        <fullName evidence="1">Reverse transcriptase zinc-binding domain-containing protein</fullName>
    </recommendedName>
</protein>
<proteinExistence type="predicted"/>
<dbReference type="PANTHER" id="PTHR33116">
    <property type="entry name" value="REVERSE TRANSCRIPTASE ZINC-BINDING DOMAIN-CONTAINING PROTEIN-RELATED-RELATED"/>
    <property type="match status" value="1"/>
</dbReference>
<dbReference type="InterPro" id="IPR026960">
    <property type="entry name" value="RVT-Znf"/>
</dbReference>
<dbReference type="Proteomes" id="UP001497480">
    <property type="component" value="Unassembled WGS sequence"/>
</dbReference>
<dbReference type="PANTHER" id="PTHR33116:SF80">
    <property type="entry name" value="REVERSE TRANSCRIPTASE ZINC-BINDING DOMAIN-CONTAINING PROTEIN"/>
    <property type="match status" value="1"/>
</dbReference>
<evidence type="ECO:0000259" key="1">
    <source>
        <dbReference type="Pfam" id="PF13966"/>
    </source>
</evidence>
<name>A0AAV1YPA3_LUPLU</name>
<accession>A0AAV1YPA3</accession>
<keyword evidence="3" id="KW-1185">Reference proteome</keyword>
<feature type="domain" description="Reverse transcriptase zinc-binding" evidence="1">
    <location>
        <begin position="253"/>
        <end position="321"/>
    </location>
</feature>
<reference evidence="2 3" key="1">
    <citation type="submission" date="2024-03" db="EMBL/GenBank/DDBJ databases">
        <authorList>
            <person name="Martinez-Hernandez J."/>
        </authorList>
    </citation>
    <scope>NUCLEOTIDE SEQUENCE [LARGE SCALE GENOMIC DNA]</scope>
</reference>
<dbReference type="AlphaFoldDB" id="A0AAV1YPA3"/>
<gene>
    <name evidence="2" type="ORF">LLUT_LOCUS35825</name>
</gene>
<dbReference type="EMBL" id="CAXHTB010000026">
    <property type="protein sequence ID" value="CAL0334765.1"/>
    <property type="molecule type" value="Genomic_DNA"/>
</dbReference>